<accession>A0A9Q8SY40</accession>
<dbReference type="EMBL" id="CP019477">
    <property type="protein sequence ID" value="UQC85255.1"/>
    <property type="molecule type" value="Genomic_DNA"/>
</dbReference>
<name>A0A9Q8SY40_9PEZI</name>
<reference evidence="1" key="1">
    <citation type="journal article" date="2021" name="Mol. Plant Microbe Interact.">
        <title>Complete Genome Sequence of the Plant-Pathogenic Fungus Colletotrichum lupini.</title>
        <authorList>
            <person name="Baroncelli R."/>
            <person name="Pensec F."/>
            <person name="Da Lio D."/>
            <person name="Boufleur T."/>
            <person name="Vicente I."/>
            <person name="Sarrocco S."/>
            <person name="Picot A."/>
            <person name="Baraldi E."/>
            <person name="Sukno S."/>
            <person name="Thon M."/>
            <person name="Le Floch G."/>
        </authorList>
    </citation>
    <scope>NUCLEOTIDE SEQUENCE</scope>
    <source>
        <strain evidence="1">IMI 504893</strain>
    </source>
</reference>
<dbReference type="GeneID" id="73344735"/>
<dbReference type="AlphaFoldDB" id="A0A9Q8SY40"/>
<evidence type="ECO:0000313" key="2">
    <source>
        <dbReference type="Proteomes" id="UP000830671"/>
    </source>
</evidence>
<dbReference type="RefSeq" id="XP_049146870.1">
    <property type="nucleotide sequence ID" value="XM_049289725.1"/>
</dbReference>
<evidence type="ECO:0000313" key="1">
    <source>
        <dbReference type="EMBL" id="UQC85255.1"/>
    </source>
</evidence>
<proteinExistence type="predicted"/>
<dbReference type="KEGG" id="clup:CLUP02_10752"/>
<keyword evidence="2" id="KW-1185">Reference proteome</keyword>
<organism evidence="1 2">
    <name type="scientific">Colletotrichum lupini</name>
    <dbReference type="NCBI Taxonomy" id="145971"/>
    <lineage>
        <taxon>Eukaryota</taxon>
        <taxon>Fungi</taxon>
        <taxon>Dikarya</taxon>
        <taxon>Ascomycota</taxon>
        <taxon>Pezizomycotina</taxon>
        <taxon>Sordariomycetes</taxon>
        <taxon>Hypocreomycetidae</taxon>
        <taxon>Glomerellales</taxon>
        <taxon>Glomerellaceae</taxon>
        <taxon>Colletotrichum</taxon>
        <taxon>Colletotrichum acutatum species complex</taxon>
    </lineage>
</organism>
<protein>
    <submittedName>
        <fullName evidence="1">Uncharacterized protein</fullName>
    </submittedName>
</protein>
<sequence>MAGKGSVLHIRSKVSWRQDYEAKSGTDRKATLRMPSLVVLRLGMSLGLFAASTALHQQQSNLYEGLVTLPMSPQLSFFQQHRMWVSINLAYLNSSEPYNDDLTRRNCVGSQFHRPTQRLRPERDLLAPLILTCICRPSKTGNGRHVADTQGGTLTLMEAASARTSSSLPASELDEFTCSCVIPDVASLPQTTYRIMLPRFYWTLTADVHGVDRLREFGFQTMGTNVELGQHRYNYLQTTTKASKNTQTSIIAASRPSLALTPKQKNSISPLPFSGPLLSAVLLLSPVPFLARAKLGPEQPDMNGRQGPMRVNVLHLACLPKQLILLSICHLVLPLSGSTDSAGFC</sequence>
<dbReference type="Proteomes" id="UP000830671">
    <property type="component" value="Chromosome 5"/>
</dbReference>
<gene>
    <name evidence="1" type="ORF">CLUP02_10752</name>
</gene>